<evidence type="ECO:0000313" key="2">
    <source>
        <dbReference type="Proteomes" id="UP000540698"/>
    </source>
</evidence>
<dbReference type="PANTHER" id="PTHR34613:SF1">
    <property type="entry name" value="SLL6017 PROTEIN"/>
    <property type="match status" value="1"/>
</dbReference>
<reference evidence="1 2" key="1">
    <citation type="submission" date="2020-04" db="EMBL/GenBank/DDBJ databases">
        <title>MicrobeNet Type strains.</title>
        <authorList>
            <person name="Nicholson A.C."/>
        </authorList>
    </citation>
    <scope>NUCLEOTIDE SEQUENCE [LARGE SCALE GENOMIC DNA]</scope>
    <source>
        <strain evidence="1 2">DSM 44956</strain>
    </source>
</reference>
<sequence length="299" mass="32370">MPSSVHEVLIELVRRRPTLVAELLTSTLGLALPEFDHARVDSGDLPDIEPTGYRADLVVTLTDADVPVLGIVVEVQLQRDDDKAWSWPVYLTTLRARLRCLVPLVVVCPNERAAGHCRRPITVAPGFTLSPMVLSPADVPVVSDTHTAHERPDLAALSAIAHRNDPERDSILTALAATAHDSADGKRYIDLVLAALPKAAARHFLEMLMTTDTSPYYSQYFKQLYADGMAEGEAIGHAKGEAKGEAKALLTMLGARGLAVPAVLTAEIEACTDHARLTEWITRAATASALEEIFGDRTQ</sequence>
<gene>
    <name evidence="1" type="ORF">HGB38_01875</name>
</gene>
<dbReference type="RefSeq" id="WP_062967478.1">
    <property type="nucleotide sequence ID" value="NZ_JAAXOS010000001.1"/>
</dbReference>
<comment type="caution">
    <text evidence="1">The sequence shown here is derived from an EMBL/GenBank/DDBJ whole genome shotgun (WGS) entry which is preliminary data.</text>
</comment>
<organism evidence="1 2">
    <name type="scientific">Nocardia gamkensis</name>
    <dbReference type="NCBI Taxonomy" id="352869"/>
    <lineage>
        <taxon>Bacteria</taxon>
        <taxon>Bacillati</taxon>
        <taxon>Actinomycetota</taxon>
        <taxon>Actinomycetes</taxon>
        <taxon>Mycobacteriales</taxon>
        <taxon>Nocardiaceae</taxon>
        <taxon>Nocardia</taxon>
    </lineage>
</organism>
<accession>A0A7X6R1A7</accession>
<evidence type="ECO:0000313" key="1">
    <source>
        <dbReference type="EMBL" id="NKY24982.1"/>
    </source>
</evidence>
<dbReference type="EMBL" id="JAAXOS010000001">
    <property type="protein sequence ID" value="NKY24982.1"/>
    <property type="molecule type" value="Genomic_DNA"/>
</dbReference>
<dbReference type="Proteomes" id="UP000540698">
    <property type="component" value="Unassembled WGS sequence"/>
</dbReference>
<keyword evidence="2" id="KW-1185">Reference proteome</keyword>
<proteinExistence type="predicted"/>
<name>A0A7X6R1A7_9NOCA</name>
<protein>
    <submittedName>
        <fullName evidence="1">Uncharacterized protein</fullName>
    </submittedName>
</protein>
<dbReference type="AlphaFoldDB" id="A0A7X6R1A7"/>
<dbReference type="PANTHER" id="PTHR34613">
    <property type="entry name" value="SLL0800 PROTEIN"/>
    <property type="match status" value="1"/>
</dbReference>